<feature type="domain" description="Thioredoxin" evidence="1">
    <location>
        <begin position="43"/>
        <end position="170"/>
    </location>
</feature>
<proteinExistence type="predicted"/>
<accession>A0A7X0C7E0</accession>
<dbReference type="PROSITE" id="PS51352">
    <property type="entry name" value="THIOREDOXIN_2"/>
    <property type="match status" value="1"/>
</dbReference>
<name>A0A7X0C7E0_9ACTN</name>
<dbReference type="AlphaFoldDB" id="A0A7X0C7E0"/>
<evidence type="ECO:0000313" key="3">
    <source>
        <dbReference type="Proteomes" id="UP000583800"/>
    </source>
</evidence>
<protein>
    <submittedName>
        <fullName evidence="2">Thiol-disulfide isomerase/thioredoxin</fullName>
    </submittedName>
</protein>
<keyword evidence="2" id="KW-0413">Isomerase</keyword>
<organism evidence="2 3">
    <name type="scientific">Nonomuraea muscovyensis</name>
    <dbReference type="NCBI Taxonomy" id="1124761"/>
    <lineage>
        <taxon>Bacteria</taxon>
        <taxon>Bacillati</taxon>
        <taxon>Actinomycetota</taxon>
        <taxon>Actinomycetes</taxon>
        <taxon>Streptosporangiales</taxon>
        <taxon>Streptosporangiaceae</taxon>
        <taxon>Nonomuraea</taxon>
    </lineage>
</organism>
<dbReference type="InterPro" id="IPR013766">
    <property type="entry name" value="Thioredoxin_domain"/>
</dbReference>
<gene>
    <name evidence="2" type="ORF">FHU36_006429</name>
</gene>
<dbReference type="Gene3D" id="3.40.30.10">
    <property type="entry name" value="Glutaredoxin"/>
    <property type="match status" value="1"/>
</dbReference>
<dbReference type="RefSeq" id="WP_185087384.1">
    <property type="nucleotide sequence ID" value="NZ_JACHJB010000002.1"/>
</dbReference>
<reference evidence="2 3" key="1">
    <citation type="submission" date="2020-08" db="EMBL/GenBank/DDBJ databases">
        <title>Sequencing the genomes of 1000 actinobacteria strains.</title>
        <authorList>
            <person name="Klenk H.-P."/>
        </authorList>
    </citation>
    <scope>NUCLEOTIDE SEQUENCE [LARGE SCALE GENOMIC DNA]</scope>
    <source>
        <strain evidence="2 3">DSM 45913</strain>
    </source>
</reference>
<dbReference type="SUPFAM" id="SSF52833">
    <property type="entry name" value="Thioredoxin-like"/>
    <property type="match status" value="1"/>
</dbReference>
<dbReference type="Proteomes" id="UP000583800">
    <property type="component" value="Unassembled WGS sequence"/>
</dbReference>
<evidence type="ECO:0000259" key="1">
    <source>
        <dbReference type="PROSITE" id="PS51352"/>
    </source>
</evidence>
<sequence length="170" mass="17494">MQYLVAAVVLVGLLGMANLLLTVGVIRRLRSQSSPPSMPVEGLTPSARVPQFAATSTSGEPISDELLSGPALVGFFSRGCQPCKDLLPLFVERARATSDAVLAVVVAGPGEDSAADIERLAEVARVVTEAPQGPLQTAFKVNAYPTVITIDAGGTVVSSGHTLPAEVKAS</sequence>
<comment type="caution">
    <text evidence="2">The sequence shown here is derived from an EMBL/GenBank/DDBJ whole genome shotgun (WGS) entry which is preliminary data.</text>
</comment>
<keyword evidence="3" id="KW-1185">Reference proteome</keyword>
<dbReference type="EMBL" id="JACHJB010000002">
    <property type="protein sequence ID" value="MBB6349884.1"/>
    <property type="molecule type" value="Genomic_DNA"/>
</dbReference>
<evidence type="ECO:0000313" key="2">
    <source>
        <dbReference type="EMBL" id="MBB6349884.1"/>
    </source>
</evidence>
<dbReference type="InterPro" id="IPR036249">
    <property type="entry name" value="Thioredoxin-like_sf"/>
</dbReference>
<dbReference type="GO" id="GO:0016853">
    <property type="term" value="F:isomerase activity"/>
    <property type="evidence" value="ECO:0007669"/>
    <property type="project" value="UniProtKB-KW"/>
</dbReference>